<keyword evidence="2" id="KW-1185">Reference proteome</keyword>
<name>A0ABQ5ERK2_9ASTR</name>
<proteinExistence type="predicted"/>
<organism evidence="1 2">
    <name type="scientific">Tanacetum coccineum</name>
    <dbReference type="NCBI Taxonomy" id="301880"/>
    <lineage>
        <taxon>Eukaryota</taxon>
        <taxon>Viridiplantae</taxon>
        <taxon>Streptophyta</taxon>
        <taxon>Embryophyta</taxon>
        <taxon>Tracheophyta</taxon>
        <taxon>Spermatophyta</taxon>
        <taxon>Magnoliopsida</taxon>
        <taxon>eudicotyledons</taxon>
        <taxon>Gunneridae</taxon>
        <taxon>Pentapetalae</taxon>
        <taxon>asterids</taxon>
        <taxon>campanulids</taxon>
        <taxon>Asterales</taxon>
        <taxon>Asteraceae</taxon>
        <taxon>Asteroideae</taxon>
        <taxon>Anthemideae</taxon>
        <taxon>Anthemidinae</taxon>
        <taxon>Tanacetum</taxon>
    </lineage>
</organism>
<sequence length="91" mass="9726">MVTKGKDIVAEFCGPSRLKELSKESGSRVSPLFKEILKGVGLDSSERSRGNEHYVFATTGIGVGSKRYHVVTCGELDGIPIALVARFGVVS</sequence>
<evidence type="ECO:0000313" key="2">
    <source>
        <dbReference type="Proteomes" id="UP001151760"/>
    </source>
</evidence>
<dbReference type="EMBL" id="BQNB010016579">
    <property type="protein sequence ID" value="GJT53343.1"/>
    <property type="molecule type" value="Genomic_DNA"/>
</dbReference>
<dbReference type="Proteomes" id="UP001151760">
    <property type="component" value="Unassembled WGS sequence"/>
</dbReference>
<protein>
    <submittedName>
        <fullName evidence="1">Uncharacterized protein</fullName>
    </submittedName>
</protein>
<gene>
    <name evidence="1" type="ORF">Tco_0988397</name>
</gene>
<reference evidence="1" key="2">
    <citation type="submission" date="2022-01" db="EMBL/GenBank/DDBJ databases">
        <authorList>
            <person name="Yamashiro T."/>
            <person name="Shiraishi A."/>
            <person name="Satake H."/>
            <person name="Nakayama K."/>
        </authorList>
    </citation>
    <scope>NUCLEOTIDE SEQUENCE</scope>
</reference>
<comment type="caution">
    <text evidence="1">The sequence shown here is derived from an EMBL/GenBank/DDBJ whole genome shotgun (WGS) entry which is preliminary data.</text>
</comment>
<accession>A0ABQ5ERK2</accession>
<evidence type="ECO:0000313" key="1">
    <source>
        <dbReference type="EMBL" id="GJT53343.1"/>
    </source>
</evidence>
<reference evidence="1" key="1">
    <citation type="journal article" date="2022" name="Int. J. Mol. Sci.">
        <title>Draft Genome of Tanacetum Coccineum: Genomic Comparison of Closely Related Tanacetum-Family Plants.</title>
        <authorList>
            <person name="Yamashiro T."/>
            <person name="Shiraishi A."/>
            <person name="Nakayama K."/>
            <person name="Satake H."/>
        </authorList>
    </citation>
    <scope>NUCLEOTIDE SEQUENCE</scope>
</reference>